<name>A0ABU1NCZ8_9BURK</name>
<dbReference type="SUPFAM" id="SSF55781">
    <property type="entry name" value="GAF domain-like"/>
    <property type="match status" value="1"/>
</dbReference>
<evidence type="ECO:0000313" key="1">
    <source>
        <dbReference type="EMBL" id="MDR6536327.1"/>
    </source>
</evidence>
<evidence type="ECO:0000313" key="2">
    <source>
        <dbReference type="Proteomes" id="UP001184230"/>
    </source>
</evidence>
<gene>
    <name evidence="1" type="ORF">J2739_002100</name>
</gene>
<reference evidence="1 2" key="1">
    <citation type="submission" date="2023-07" db="EMBL/GenBank/DDBJ databases">
        <title>Sorghum-associated microbial communities from plants grown in Nebraska, USA.</title>
        <authorList>
            <person name="Schachtman D."/>
        </authorList>
    </citation>
    <scope>NUCLEOTIDE SEQUENCE [LARGE SCALE GENOMIC DNA]</scope>
    <source>
        <strain evidence="1 2">DS1781</strain>
    </source>
</reference>
<sequence length="170" mass="18532">MDAQRFSVLSKRALDEVRLQDARMGLREIPSCALQRLAAALDCDWATYWKVDAVTMTLRAAVVWSKPGLQTASLQSNTVARRLSLSEGTAGHVWRSRRSIWTTDLVRDMCLPRSLDARAAGMQGGIWIAVQTDAEVLGVVEMLGTKIPPPSRALLAAADCLGLELATLLV</sequence>
<comment type="caution">
    <text evidence="1">The sequence shown here is derived from an EMBL/GenBank/DDBJ whole genome shotgun (WGS) entry which is preliminary data.</text>
</comment>
<evidence type="ECO:0008006" key="3">
    <source>
        <dbReference type="Google" id="ProtNLM"/>
    </source>
</evidence>
<dbReference type="RefSeq" id="WP_309901253.1">
    <property type="nucleotide sequence ID" value="NZ_JAVDRF010000004.1"/>
</dbReference>
<dbReference type="Proteomes" id="UP001184230">
    <property type="component" value="Unassembled WGS sequence"/>
</dbReference>
<protein>
    <recommendedName>
        <fullName evidence="3">GAF domain-containing protein</fullName>
    </recommendedName>
</protein>
<dbReference type="EMBL" id="JAVDRF010000004">
    <property type="protein sequence ID" value="MDR6536327.1"/>
    <property type="molecule type" value="Genomic_DNA"/>
</dbReference>
<dbReference type="Gene3D" id="3.30.450.40">
    <property type="match status" value="1"/>
</dbReference>
<organism evidence="1 2">
    <name type="scientific">Variovorax soli</name>
    <dbReference type="NCBI Taxonomy" id="376815"/>
    <lineage>
        <taxon>Bacteria</taxon>
        <taxon>Pseudomonadati</taxon>
        <taxon>Pseudomonadota</taxon>
        <taxon>Betaproteobacteria</taxon>
        <taxon>Burkholderiales</taxon>
        <taxon>Comamonadaceae</taxon>
        <taxon>Variovorax</taxon>
    </lineage>
</organism>
<proteinExistence type="predicted"/>
<accession>A0ABU1NCZ8</accession>
<dbReference type="InterPro" id="IPR029016">
    <property type="entry name" value="GAF-like_dom_sf"/>
</dbReference>
<keyword evidence="2" id="KW-1185">Reference proteome</keyword>